<keyword evidence="5 7" id="KW-1133">Transmembrane helix</keyword>
<dbReference type="PANTHER" id="PTHR31645">
    <property type="entry name" value="OLIGOPEPTIDE TRANSPORTER YGL114W-RELATED"/>
    <property type="match status" value="1"/>
</dbReference>
<dbReference type="EMBL" id="SDRB02003302">
    <property type="protein sequence ID" value="THG17961.1"/>
    <property type="molecule type" value="Genomic_DNA"/>
</dbReference>
<name>A0A4S4EMS6_CAMSN</name>
<proteinExistence type="inferred from homology"/>
<dbReference type="Proteomes" id="UP000306102">
    <property type="component" value="Unassembled WGS sequence"/>
</dbReference>
<comment type="subcellular location">
    <subcellularLocation>
        <location evidence="1">Membrane</location>
        <topology evidence="1">Multi-pass membrane protein</topology>
    </subcellularLocation>
</comment>
<sequence length="219" mass="24603">MLKGECPLFSYSFVGFVNVILNQKKGPSVTGSRGWLNIIFYRYHLHFSSFVDCGTASYLLGMSGCIAAQADEASNPINVKNLSLGWMIGFLFLVSFVGLFSIVPFRKMMILKYKLTYPSGTATAYLINSFHTPKGAKLAKKQVMMLFYSFCGSFTNALFQWFFAASDGCGFSNFPIFGLKAFSQSKLLPVEDWGNLVFIDCWPLSIIQFIFASLQRYKK</sequence>
<evidence type="ECO:0000256" key="5">
    <source>
        <dbReference type="ARBA" id="ARBA00022989"/>
    </source>
</evidence>
<keyword evidence="6 7" id="KW-0472">Membrane</keyword>
<evidence type="ECO:0000256" key="4">
    <source>
        <dbReference type="ARBA" id="ARBA00022692"/>
    </source>
</evidence>
<evidence type="ECO:0000256" key="6">
    <source>
        <dbReference type="ARBA" id="ARBA00023136"/>
    </source>
</evidence>
<gene>
    <name evidence="8" type="ORF">TEA_021226</name>
</gene>
<evidence type="ECO:0000313" key="9">
    <source>
        <dbReference type="Proteomes" id="UP000306102"/>
    </source>
</evidence>
<dbReference type="InterPro" id="IPR045035">
    <property type="entry name" value="YSL-like"/>
</dbReference>
<dbReference type="GO" id="GO:0035673">
    <property type="term" value="F:oligopeptide transmembrane transporter activity"/>
    <property type="evidence" value="ECO:0007669"/>
    <property type="project" value="InterPro"/>
</dbReference>
<organism evidence="8 9">
    <name type="scientific">Camellia sinensis var. sinensis</name>
    <name type="common">China tea</name>
    <dbReference type="NCBI Taxonomy" id="542762"/>
    <lineage>
        <taxon>Eukaryota</taxon>
        <taxon>Viridiplantae</taxon>
        <taxon>Streptophyta</taxon>
        <taxon>Embryophyta</taxon>
        <taxon>Tracheophyta</taxon>
        <taxon>Spermatophyta</taxon>
        <taxon>Magnoliopsida</taxon>
        <taxon>eudicotyledons</taxon>
        <taxon>Gunneridae</taxon>
        <taxon>Pentapetalae</taxon>
        <taxon>asterids</taxon>
        <taxon>Ericales</taxon>
        <taxon>Theaceae</taxon>
        <taxon>Camellia</taxon>
    </lineage>
</organism>
<keyword evidence="3" id="KW-0813">Transport</keyword>
<dbReference type="GO" id="GO:0016020">
    <property type="term" value="C:membrane"/>
    <property type="evidence" value="ECO:0007669"/>
    <property type="project" value="UniProtKB-SubCell"/>
</dbReference>
<protein>
    <submittedName>
        <fullName evidence="8">Uncharacterized protein</fullName>
    </submittedName>
</protein>
<comment type="caution">
    <text evidence="8">The sequence shown here is derived from an EMBL/GenBank/DDBJ whole genome shotgun (WGS) entry which is preliminary data.</text>
</comment>
<evidence type="ECO:0000256" key="7">
    <source>
        <dbReference type="SAM" id="Phobius"/>
    </source>
</evidence>
<reference evidence="8 9" key="1">
    <citation type="journal article" date="2018" name="Proc. Natl. Acad. Sci. U.S.A.">
        <title>Draft genome sequence of Camellia sinensis var. sinensis provides insights into the evolution of the tea genome and tea quality.</title>
        <authorList>
            <person name="Wei C."/>
            <person name="Yang H."/>
            <person name="Wang S."/>
            <person name="Zhao J."/>
            <person name="Liu C."/>
            <person name="Gao L."/>
            <person name="Xia E."/>
            <person name="Lu Y."/>
            <person name="Tai Y."/>
            <person name="She G."/>
            <person name="Sun J."/>
            <person name="Cao H."/>
            <person name="Tong W."/>
            <person name="Gao Q."/>
            <person name="Li Y."/>
            <person name="Deng W."/>
            <person name="Jiang X."/>
            <person name="Wang W."/>
            <person name="Chen Q."/>
            <person name="Zhang S."/>
            <person name="Li H."/>
            <person name="Wu J."/>
            <person name="Wang P."/>
            <person name="Li P."/>
            <person name="Shi C."/>
            <person name="Zheng F."/>
            <person name="Jian J."/>
            <person name="Huang B."/>
            <person name="Shan D."/>
            <person name="Shi M."/>
            <person name="Fang C."/>
            <person name="Yue Y."/>
            <person name="Li F."/>
            <person name="Li D."/>
            <person name="Wei S."/>
            <person name="Han B."/>
            <person name="Jiang C."/>
            <person name="Yin Y."/>
            <person name="Xia T."/>
            <person name="Zhang Z."/>
            <person name="Bennetzen J.L."/>
            <person name="Zhao S."/>
            <person name="Wan X."/>
        </authorList>
    </citation>
    <scope>NUCLEOTIDE SEQUENCE [LARGE SCALE GENOMIC DNA]</scope>
    <source>
        <strain evidence="9">cv. Shuchazao</strain>
        <tissue evidence="8">Leaf</tissue>
    </source>
</reference>
<comment type="similarity">
    <text evidence="2">Belongs to the YSL (TC 2.A.67.2) family.</text>
</comment>
<evidence type="ECO:0000256" key="1">
    <source>
        <dbReference type="ARBA" id="ARBA00004141"/>
    </source>
</evidence>
<evidence type="ECO:0000256" key="2">
    <source>
        <dbReference type="ARBA" id="ARBA00010276"/>
    </source>
</evidence>
<dbReference type="AlphaFoldDB" id="A0A4S4EMS6"/>
<keyword evidence="9" id="KW-1185">Reference proteome</keyword>
<accession>A0A4S4EMS6</accession>
<feature type="transmembrane region" description="Helical" evidence="7">
    <location>
        <begin position="193"/>
        <end position="214"/>
    </location>
</feature>
<dbReference type="Pfam" id="PF03169">
    <property type="entry name" value="OPT"/>
    <property type="match status" value="1"/>
</dbReference>
<dbReference type="InterPro" id="IPR004813">
    <property type="entry name" value="OPT"/>
</dbReference>
<dbReference type="PANTHER" id="PTHR31645:SF20">
    <property type="entry name" value="METAL-NICOTIANAMINE TRANSPORTER YSL7"/>
    <property type="match status" value="1"/>
</dbReference>
<keyword evidence="4 7" id="KW-0812">Transmembrane</keyword>
<feature type="transmembrane region" description="Helical" evidence="7">
    <location>
        <begin position="84"/>
        <end position="105"/>
    </location>
</feature>
<evidence type="ECO:0000256" key="3">
    <source>
        <dbReference type="ARBA" id="ARBA00022448"/>
    </source>
</evidence>
<feature type="transmembrane region" description="Helical" evidence="7">
    <location>
        <begin position="143"/>
        <end position="163"/>
    </location>
</feature>
<evidence type="ECO:0000313" key="8">
    <source>
        <dbReference type="EMBL" id="THG17961.1"/>
    </source>
</evidence>